<evidence type="ECO:0000313" key="2">
    <source>
        <dbReference type="Proteomes" id="UP000606600"/>
    </source>
</evidence>
<sequence length="394" mass="45728">MPNKNWFNLPAGLVAFILIYFVSCNVENNSFKLTPTGYSNSGFKIDTSTLIIDADTPKVFTYKIFSVDKDGTFAGYNEYDHKVHLYSLDHKKAFSKFSLIPKSLSGTLPFITGLYLQNRDSIFVLSRTEIGLYDYKGNLKETFVINAVDDYFKANYLMDFSEALSFEFDSNSKKLLVPTINPLATNVNHFNYSFITEIDTRLRRSFKRLPIQWSELYKNGYYGFMIDPQYSISNINGHNSILYNFVVEPNVYVLDLKTGKVSIHGGKPSSKLPYSEVANPIDGKWAHYDDKKIVHFLENVRYFKILKIKGGYIRAFEEPVKYSKKSNGQFPDFKDKRRFITVFDETFKVLGNIDLNDKWYFLGRSFVVNNSIFVPYPSKKDFRFKQIKITYIKN</sequence>
<name>A0ABR7WZ52_9SPHI</name>
<dbReference type="Proteomes" id="UP000606600">
    <property type="component" value="Unassembled WGS sequence"/>
</dbReference>
<dbReference type="EMBL" id="JACWMY010000021">
    <property type="protein sequence ID" value="MBD1367458.1"/>
    <property type="molecule type" value="Genomic_DNA"/>
</dbReference>
<evidence type="ECO:0000313" key="1">
    <source>
        <dbReference type="EMBL" id="MBD1367458.1"/>
    </source>
</evidence>
<dbReference type="RefSeq" id="WP_191192091.1">
    <property type="nucleotide sequence ID" value="NZ_JACWMY010000021.1"/>
</dbReference>
<evidence type="ECO:0008006" key="3">
    <source>
        <dbReference type="Google" id="ProtNLM"/>
    </source>
</evidence>
<accession>A0ABR7WZ52</accession>
<comment type="caution">
    <text evidence="1">The sequence shown here is derived from an EMBL/GenBank/DDBJ whole genome shotgun (WGS) entry which is preliminary data.</text>
</comment>
<gene>
    <name evidence="1" type="ORF">IDJ77_26845</name>
</gene>
<protein>
    <recommendedName>
        <fullName evidence="3">DUF4221 domain-containing protein</fullName>
    </recommendedName>
</protein>
<proteinExistence type="predicted"/>
<organism evidence="1 2">
    <name type="scientific">Mucilaginibacter pankratovii</name>
    <dbReference type="NCBI Taxonomy" id="2772110"/>
    <lineage>
        <taxon>Bacteria</taxon>
        <taxon>Pseudomonadati</taxon>
        <taxon>Bacteroidota</taxon>
        <taxon>Sphingobacteriia</taxon>
        <taxon>Sphingobacteriales</taxon>
        <taxon>Sphingobacteriaceae</taxon>
        <taxon>Mucilaginibacter</taxon>
    </lineage>
</organism>
<keyword evidence="2" id="KW-1185">Reference proteome</keyword>
<reference evidence="1 2" key="1">
    <citation type="submission" date="2020-09" db="EMBL/GenBank/DDBJ databases">
        <title>Novel species of Mucilaginibacter isolated from a glacier on the Tibetan Plateau.</title>
        <authorList>
            <person name="Liu Q."/>
            <person name="Xin Y.-H."/>
        </authorList>
    </citation>
    <scope>NUCLEOTIDE SEQUENCE [LARGE SCALE GENOMIC DNA]</scope>
    <source>
        <strain evidence="1 2">ZT4R22</strain>
    </source>
</reference>